<dbReference type="InterPro" id="IPR048366">
    <property type="entry name" value="TNP-like_GBD"/>
</dbReference>
<accession>A0A1X7TZ77</accession>
<dbReference type="Pfam" id="PF21788">
    <property type="entry name" value="TNP-like_GBD"/>
    <property type="match status" value="1"/>
</dbReference>
<evidence type="ECO:0000313" key="4">
    <source>
        <dbReference type="EnsemblMetazoa" id="Aqu2.1.20566_001"/>
    </source>
</evidence>
<dbReference type="InParanoid" id="A0A1X7TZ77"/>
<sequence>MLSSPNTYNVIRDFGMLILPSQRTLRDYSNWCKQQLGYQSETFTQLLQDYRISELNEAQKHIALIFDEMKIREGLVFDSTEGNIIGYTDTGDINEKLKKFKAKLLGDVKAESEVVATHMLAICVQGIFFNLNYPIGQFSTTTISGQELYHIVWSAVRRLKEIGLEVVLVVADGIGNNRTFFKLHKEDYMKGGVVYTETKNIYNPSKYIWFMSDICHLIKTTRNCWENSSKKATRHLQINGRHILWKHLIDLYEWSREGSGLYVGNKLKLEHVKLTSYSRMNVGLAAQVLSKSVADMFKTLRKSKEKQDTSIYDDTTETEKFCRYFNYLFDCLNTRQLYEAEDKRNDAMLPYKSKDDLRLKWLANDFLTYLESWQNYAQTRTDLSRDERNKLTLSHQTIEGLKITVYSFLELIPFLLSLQGAKFVLSEKFNQDGVEIFFAKQRARCGRGDNPTAKQFMHNTQAIRTTKSLSFGSSSNIRKRKLSLNVDELSQPIRKKARNK</sequence>
<feature type="domain" description="Transposable element P transposase-like RNase H" evidence="1">
    <location>
        <begin position="36"/>
        <end position="183"/>
    </location>
</feature>
<dbReference type="AlphaFoldDB" id="A0A1X7TZ77"/>
<dbReference type="OrthoDB" id="10063305at2759"/>
<dbReference type="PANTHER" id="PTHR47577">
    <property type="entry name" value="THAP DOMAIN-CONTAINING PROTEIN 6"/>
    <property type="match status" value="1"/>
</dbReference>
<reference evidence="4" key="1">
    <citation type="submission" date="2017-05" db="UniProtKB">
        <authorList>
            <consortium name="EnsemblMetazoa"/>
        </authorList>
    </citation>
    <scope>IDENTIFICATION</scope>
</reference>
<dbReference type="InterPro" id="IPR048367">
    <property type="entry name" value="TNP-like_RNaseH_C"/>
</dbReference>
<dbReference type="PANTHER" id="PTHR47577:SF2">
    <property type="entry name" value="THAP DOMAIN CONTAINING 9"/>
    <property type="match status" value="1"/>
</dbReference>
<dbReference type="Pfam" id="PF21789">
    <property type="entry name" value="TNP-like_RNaseH_C"/>
    <property type="match status" value="1"/>
</dbReference>
<feature type="domain" description="Transposable element P transposase-like GTP-binding insertion" evidence="2">
    <location>
        <begin position="215"/>
        <end position="343"/>
    </location>
</feature>
<evidence type="ECO:0000259" key="2">
    <source>
        <dbReference type="Pfam" id="PF21788"/>
    </source>
</evidence>
<proteinExistence type="predicted"/>
<evidence type="ECO:0000259" key="3">
    <source>
        <dbReference type="Pfam" id="PF21789"/>
    </source>
</evidence>
<protein>
    <submittedName>
        <fullName evidence="4">Uncharacterized protein</fullName>
    </submittedName>
</protein>
<feature type="domain" description="Transposable element P transposase-like RNase H C-terminal" evidence="3">
    <location>
        <begin position="428"/>
        <end position="457"/>
    </location>
</feature>
<dbReference type="InterPro" id="IPR048365">
    <property type="entry name" value="TNP-like_RNaseH_N"/>
</dbReference>
<dbReference type="EnsemblMetazoa" id="Aqu2.1.20566_001">
    <property type="protein sequence ID" value="Aqu2.1.20566_001"/>
    <property type="gene ID" value="Aqu2.1.20566"/>
</dbReference>
<dbReference type="Pfam" id="PF21787">
    <property type="entry name" value="TNP-like_RNaseH_N"/>
    <property type="match status" value="1"/>
</dbReference>
<name>A0A1X7TZ77_AMPQE</name>
<organism evidence="4">
    <name type="scientific">Amphimedon queenslandica</name>
    <name type="common">Sponge</name>
    <dbReference type="NCBI Taxonomy" id="400682"/>
    <lineage>
        <taxon>Eukaryota</taxon>
        <taxon>Metazoa</taxon>
        <taxon>Porifera</taxon>
        <taxon>Demospongiae</taxon>
        <taxon>Heteroscleromorpha</taxon>
        <taxon>Haplosclerida</taxon>
        <taxon>Niphatidae</taxon>
        <taxon>Amphimedon</taxon>
    </lineage>
</organism>
<evidence type="ECO:0000259" key="1">
    <source>
        <dbReference type="Pfam" id="PF21787"/>
    </source>
</evidence>